<feature type="domain" description="Symplekin C-terminal" evidence="2">
    <location>
        <begin position="284"/>
        <end position="410"/>
    </location>
</feature>
<dbReference type="InterPro" id="IPR021850">
    <property type="entry name" value="Symplekin/Pta1"/>
</dbReference>
<proteinExistence type="predicted"/>
<dbReference type="PANTHER" id="PTHR15245:SF20">
    <property type="entry name" value="SYMPLEKIN"/>
    <property type="match status" value="1"/>
</dbReference>
<dbReference type="WBParaSite" id="SCUD_0000773701-mRNA-1">
    <property type="protein sequence ID" value="SCUD_0000773701-mRNA-1"/>
    <property type="gene ID" value="SCUD_0000773701"/>
</dbReference>
<dbReference type="AlphaFoldDB" id="A0A183JYD3"/>
<feature type="compositionally biased region" description="Polar residues" evidence="1">
    <location>
        <begin position="660"/>
        <end position="677"/>
    </location>
</feature>
<feature type="region of interest" description="Disordered" evidence="1">
    <location>
        <begin position="532"/>
        <end position="551"/>
    </location>
</feature>
<sequence length="824" mass="92201">YFSRFLIEAPLLTPGAINELKRYCSSPDQATYGFEILRTLIETRPVSQREDLLNMLLHFCSVDALEIRKAALTATRELASSDPRWQDHIEMFAVQMLKKLLQPRPSPDIFPFLNQSSIPSSWTDEACQACAHLFLGLMPQSPGLMHQLAEVYTQACPNIKRCLLRMVDLPYNVRFVISGFIQLHNLVSECPNGAETLITRMIHILTDWPSAANAAAATANSLSVNTSNTFVPSYSTPTKVQTTPLSPGNNTHQIGQLLIGPAVIIPPPSLVERVYRLYEERVHDVRCLIPVIVGLSKQQVINALPKLIQLNEKVVKEVLTRLLHAFSCLFDCIKSTKPYVNLQSILHACRVCFAERRLFTQERLSVAIGQLLEQPVLPTLFMRTVMQALALHPRLAGYVINVLVRLIRKQRIHISKAIVEVLEHVPTPPRLPTPEVHPNKTNSDLETQEQGKIILSTNNSPSSSGPGTPTRDEIPHFDTPFIAAAMFAQQQQQQNSNMMTSSRESTVSTVIDNQFQIHSFTSHSIQPIGSFNSGSSQSNLHSSLLQSSPSSVLPSLSEPLVQQKNLSSFSNIIETNPDIPNDNDMDPTMEDLFEADCQQQQSHTNSLDEYDVMNHSPPQITMDVSQQLSKHFKSKPSLVLQEIENDPLDFEENSDPITERSATYSSSSSQIRQSGCTGKSGVGDDNDDITVPYNDNHMNKGYCYDDDDDGEPPILPASRIDSVTSLKRWHDTEVSEVRSTSEDLNNKQLNILADEGSHEISKSSSVTTTSSSHRPKRPVNVNKLEADRKRLEEEAIKYRQLKAERKHHQQQRKEQSSNDSTGIE</sequence>
<feature type="compositionally biased region" description="Low complexity" evidence="1">
    <location>
        <begin position="456"/>
        <end position="469"/>
    </location>
</feature>
<organism evidence="3">
    <name type="scientific">Schistosoma curassoni</name>
    <dbReference type="NCBI Taxonomy" id="6186"/>
    <lineage>
        <taxon>Eukaryota</taxon>
        <taxon>Metazoa</taxon>
        <taxon>Spiralia</taxon>
        <taxon>Lophotrochozoa</taxon>
        <taxon>Platyhelminthes</taxon>
        <taxon>Trematoda</taxon>
        <taxon>Digenea</taxon>
        <taxon>Strigeidida</taxon>
        <taxon>Schistosomatoidea</taxon>
        <taxon>Schistosomatidae</taxon>
        <taxon>Schistosoma</taxon>
    </lineage>
</organism>
<accession>A0A183JYD3</accession>
<feature type="region of interest" description="Disordered" evidence="1">
    <location>
        <begin position="647"/>
        <end position="693"/>
    </location>
</feature>
<feature type="compositionally biased region" description="Basic and acidic residues" evidence="1">
    <location>
        <begin position="784"/>
        <end position="803"/>
    </location>
</feature>
<feature type="compositionally biased region" description="Polar residues" evidence="1">
    <location>
        <begin position="439"/>
        <end position="450"/>
    </location>
</feature>
<feature type="compositionally biased region" description="Low complexity" evidence="1">
    <location>
        <begin position="762"/>
        <end position="772"/>
    </location>
</feature>
<protein>
    <submittedName>
        <fullName evidence="3">Symplekin_C domain-containing protein</fullName>
    </submittedName>
</protein>
<evidence type="ECO:0000313" key="3">
    <source>
        <dbReference type="WBParaSite" id="SCUD_0000773701-mRNA-1"/>
    </source>
</evidence>
<feature type="region of interest" description="Disordered" evidence="1">
    <location>
        <begin position="754"/>
        <end position="824"/>
    </location>
</feature>
<reference evidence="3" key="1">
    <citation type="submission" date="2016-06" db="UniProtKB">
        <authorList>
            <consortium name="WormBaseParasite"/>
        </authorList>
    </citation>
    <scope>IDENTIFICATION</scope>
</reference>
<dbReference type="PANTHER" id="PTHR15245">
    <property type="entry name" value="SYMPLEKIN-RELATED"/>
    <property type="match status" value="1"/>
</dbReference>
<dbReference type="InterPro" id="IPR022075">
    <property type="entry name" value="Symplekin_C"/>
</dbReference>
<dbReference type="SUPFAM" id="SSF48371">
    <property type="entry name" value="ARM repeat"/>
    <property type="match status" value="1"/>
</dbReference>
<evidence type="ECO:0000256" key="1">
    <source>
        <dbReference type="SAM" id="MobiDB-lite"/>
    </source>
</evidence>
<name>A0A183JYD3_9TREM</name>
<feature type="region of interest" description="Disordered" evidence="1">
    <location>
        <begin position="427"/>
        <end position="475"/>
    </location>
</feature>
<dbReference type="Pfam" id="PF12295">
    <property type="entry name" value="Symplekin_C"/>
    <property type="match status" value="1"/>
</dbReference>
<evidence type="ECO:0000259" key="2">
    <source>
        <dbReference type="Pfam" id="PF12295"/>
    </source>
</evidence>
<dbReference type="STRING" id="6186.A0A183JYD3"/>
<dbReference type="InterPro" id="IPR016024">
    <property type="entry name" value="ARM-type_fold"/>
</dbReference>
<dbReference type="GO" id="GO:0005847">
    <property type="term" value="C:mRNA cleavage and polyadenylation specificity factor complex"/>
    <property type="evidence" value="ECO:0007669"/>
    <property type="project" value="TreeGrafter"/>
</dbReference>